<evidence type="ECO:0000256" key="5">
    <source>
        <dbReference type="HAMAP-Rule" id="MF_00527"/>
    </source>
</evidence>
<keyword evidence="3 5" id="KW-0378">Hydrolase</keyword>
<dbReference type="InterPro" id="IPR011034">
    <property type="entry name" value="Formyl_transferase-like_C_sf"/>
</dbReference>
<evidence type="ECO:0000256" key="2">
    <source>
        <dbReference type="ARBA" id="ARBA00022763"/>
    </source>
</evidence>
<dbReference type="CDD" id="cd00540">
    <property type="entry name" value="AAG"/>
    <property type="match status" value="1"/>
</dbReference>
<keyword evidence="2 5" id="KW-0227">DNA damage</keyword>
<dbReference type="EMBL" id="JAUSWN010000006">
    <property type="protein sequence ID" value="MDQ0479150.1"/>
    <property type="molecule type" value="Genomic_DNA"/>
</dbReference>
<gene>
    <name evidence="6" type="ORF">QOZ93_000890</name>
</gene>
<protein>
    <recommendedName>
        <fullName evidence="5">Putative 3-methyladenine DNA glycosylase</fullName>
        <ecNumber evidence="5">3.2.2.-</ecNumber>
    </recommendedName>
</protein>
<dbReference type="Gene3D" id="3.10.300.10">
    <property type="entry name" value="Methylpurine-DNA glycosylase (MPG)"/>
    <property type="match status" value="1"/>
</dbReference>
<proteinExistence type="inferred from homology"/>
<name>A0ABU0JPX9_HATLI</name>
<dbReference type="PANTHER" id="PTHR10429:SF0">
    <property type="entry name" value="DNA-3-METHYLADENINE GLYCOSYLASE"/>
    <property type="match status" value="1"/>
</dbReference>
<dbReference type="PANTHER" id="PTHR10429">
    <property type="entry name" value="DNA-3-METHYLADENINE GLYCOSYLASE"/>
    <property type="match status" value="1"/>
</dbReference>
<evidence type="ECO:0000313" key="7">
    <source>
        <dbReference type="Proteomes" id="UP001224418"/>
    </source>
</evidence>
<dbReference type="EC" id="3.2.2.-" evidence="5"/>
<dbReference type="GO" id="GO:0003905">
    <property type="term" value="F:alkylbase DNA N-glycosylase activity"/>
    <property type="evidence" value="ECO:0007669"/>
    <property type="project" value="UniProtKB-EC"/>
</dbReference>
<dbReference type="InterPro" id="IPR003180">
    <property type="entry name" value="MPG"/>
</dbReference>
<accession>A0ABU0JPX9</accession>
<dbReference type="HAMAP" id="MF_00527">
    <property type="entry name" value="3MGH"/>
    <property type="match status" value="1"/>
</dbReference>
<dbReference type="Pfam" id="PF02245">
    <property type="entry name" value="Pur_DNA_glyco"/>
    <property type="match status" value="1"/>
</dbReference>
<evidence type="ECO:0000256" key="3">
    <source>
        <dbReference type="ARBA" id="ARBA00022801"/>
    </source>
</evidence>
<evidence type="ECO:0000256" key="4">
    <source>
        <dbReference type="ARBA" id="ARBA00023204"/>
    </source>
</evidence>
<comment type="similarity">
    <text evidence="1 5">Belongs to the DNA glycosylase MPG family.</text>
</comment>
<keyword evidence="4 5" id="KW-0234">DNA repair</keyword>
<organism evidence="6 7">
    <name type="scientific">Hathewaya limosa</name>
    <name type="common">Clostridium limosum</name>
    <dbReference type="NCBI Taxonomy" id="1536"/>
    <lineage>
        <taxon>Bacteria</taxon>
        <taxon>Bacillati</taxon>
        <taxon>Bacillota</taxon>
        <taxon>Clostridia</taxon>
        <taxon>Eubacteriales</taxon>
        <taxon>Clostridiaceae</taxon>
        <taxon>Hathewaya</taxon>
    </lineage>
</organism>
<sequence>MKRLNKEFFKKSSMEVGRELLGKYLVHNTSRGKIIGKIVELEVYGGIIDKAAHSYNGRRTNRTEVMYSEGGVCYVYLIYGMYNCLNFVCSEKDNPEAILIRAIEPIENMELMCENRYNKPLKECSKKQLINLTNGPGKLCKALNIDRSLNGESLENDTIYVFEEKHESFEIVETTRIGIGYAEEAQDYLWRFYIKDNPYVSKK</sequence>
<reference evidence="6 7" key="1">
    <citation type="submission" date="2023-07" db="EMBL/GenBank/DDBJ databases">
        <title>Genomic Encyclopedia of Type Strains, Phase IV (KMG-IV): sequencing the most valuable type-strain genomes for metagenomic binning, comparative biology and taxonomic classification.</title>
        <authorList>
            <person name="Goeker M."/>
        </authorList>
    </citation>
    <scope>NUCLEOTIDE SEQUENCE [LARGE SCALE GENOMIC DNA]</scope>
    <source>
        <strain evidence="6 7">DSM 1400</strain>
    </source>
</reference>
<evidence type="ECO:0000313" key="6">
    <source>
        <dbReference type="EMBL" id="MDQ0479150.1"/>
    </source>
</evidence>
<dbReference type="RefSeq" id="WP_307355261.1">
    <property type="nucleotide sequence ID" value="NZ_BAAACJ010000012.1"/>
</dbReference>
<dbReference type="SUPFAM" id="SSF50486">
    <property type="entry name" value="FMT C-terminal domain-like"/>
    <property type="match status" value="1"/>
</dbReference>
<evidence type="ECO:0000256" key="1">
    <source>
        <dbReference type="ARBA" id="ARBA00009232"/>
    </source>
</evidence>
<keyword evidence="6" id="KW-0326">Glycosidase</keyword>
<dbReference type="NCBIfam" id="TIGR00567">
    <property type="entry name" value="3mg"/>
    <property type="match status" value="1"/>
</dbReference>
<keyword evidence="7" id="KW-1185">Reference proteome</keyword>
<comment type="caution">
    <text evidence="6">The sequence shown here is derived from an EMBL/GenBank/DDBJ whole genome shotgun (WGS) entry which is preliminary data.</text>
</comment>
<dbReference type="NCBIfam" id="NF002001">
    <property type="entry name" value="PRK00802.1-1"/>
    <property type="match status" value="1"/>
</dbReference>
<dbReference type="InterPro" id="IPR036995">
    <property type="entry name" value="MPG_sf"/>
</dbReference>
<dbReference type="Proteomes" id="UP001224418">
    <property type="component" value="Unassembled WGS sequence"/>
</dbReference>